<gene>
    <name evidence="1" type="ORF">FC756_16935</name>
</gene>
<proteinExistence type="predicted"/>
<keyword evidence="2" id="KW-1185">Reference proteome</keyword>
<dbReference type="Gene3D" id="2.30.30.110">
    <property type="match status" value="1"/>
</dbReference>
<name>A0A4V5TN15_9BACI</name>
<comment type="caution">
    <text evidence="1">The sequence shown here is derived from an EMBL/GenBank/DDBJ whole genome shotgun (WGS) entry which is preliminary data.</text>
</comment>
<dbReference type="AlphaFoldDB" id="A0A4V5TN15"/>
<dbReference type="SUPFAM" id="SSF50118">
    <property type="entry name" value="Cell growth inhibitor/plasmid maintenance toxic component"/>
    <property type="match status" value="1"/>
</dbReference>
<evidence type="ECO:0000313" key="1">
    <source>
        <dbReference type="EMBL" id="TKI65273.1"/>
    </source>
</evidence>
<dbReference type="EMBL" id="SZPU01000065">
    <property type="protein sequence ID" value="TKI65273.1"/>
    <property type="molecule type" value="Genomic_DNA"/>
</dbReference>
<organism evidence="1 2">
    <name type="scientific">Lysinibacillus mangiferihumi</name>
    <dbReference type="NCBI Taxonomy" id="1130819"/>
    <lineage>
        <taxon>Bacteria</taxon>
        <taxon>Bacillati</taxon>
        <taxon>Bacillota</taxon>
        <taxon>Bacilli</taxon>
        <taxon>Bacillales</taxon>
        <taxon>Bacillaceae</taxon>
        <taxon>Lysinibacillus</taxon>
    </lineage>
</organism>
<evidence type="ECO:0000313" key="2">
    <source>
        <dbReference type="Proteomes" id="UP000308744"/>
    </source>
</evidence>
<dbReference type="RefSeq" id="WP_107896525.1">
    <property type="nucleotide sequence ID" value="NZ_PYWM01000021.1"/>
</dbReference>
<dbReference type="InterPro" id="IPR011067">
    <property type="entry name" value="Plasmid_toxin/cell-grow_inhib"/>
</dbReference>
<sequence length="136" mass="15999">MTKENELENGEVYIGFVRYIEDIDNDINPKGKLRPVVIFQDPEENQLFACKVSSRIDKPLERKNGYIIQDWQETGLKKPSIVACNKENIREIVKTDVHDYVGRLTDRDIKGMLVKRIKMSKLEYKKELEKKNSLER</sequence>
<accession>A0A4V5TN15</accession>
<reference evidence="1 2" key="1">
    <citation type="submission" date="2019-04" db="EMBL/GenBank/DDBJ databases">
        <title>Lysinibacillus genome sequencing.</title>
        <authorList>
            <person name="Dunlap C."/>
        </authorList>
    </citation>
    <scope>NUCLEOTIDE SEQUENCE [LARGE SCALE GENOMIC DNA]</scope>
    <source>
        <strain evidence="1 2">CCTCC AB 2010389</strain>
    </source>
</reference>
<protein>
    <submittedName>
        <fullName evidence="1">Type II toxin-antitoxin system PemK/MazF family toxin</fullName>
    </submittedName>
</protein>
<dbReference type="Proteomes" id="UP000308744">
    <property type="component" value="Unassembled WGS sequence"/>
</dbReference>